<organism evidence="1 2">
    <name type="scientific">Sphaerodactylus townsendi</name>
    <dbReference type="NCBI Taxonomy" id="933632"/>
    <lineage>
        <taxon>Eukaryota</taxon>
        <taxon>Metazoa</taxon>
        <taxon>Chordata</taxon>
        <taxon>Craniata</taxon>
        <taxon>Vertebrata</taxon>
        <taxon>Euteleostomi</taxon>
        <taxon>Lepidosauria</taxon>
        <taxon>Squamata</taxon>
        <taxon>Bifurcata</taxon>
        <taxon>Gekkota</taxon>
        <taxon>Sphaerodactylidae</taxon>
        <taxon>Sphaerodactylus</taxon>
    </lineage>
</organism>
<keyword evidence="2" id="KW-1185">Reference proteome</keyword>
<evidence type="ECO:0000313" key="1">
    <source>
        <dbReference type="EMBL" id="KAH8002656.1"/>
    </source>
</evidence>
<dbReference type="Proteomes" id="UP000827872">
    <property type="component" value="Linkage Group LG08"/>
</dbReference>
<proteinExistence type="predicted"/>
<sequence>MPVVVLSGYEAVKEGLINHSEDFANRPVTPFEEIIVKERGIVPSNGHTWKQQRKFAIVALRKLGLGKKGVEHQIEEEAHQLLQAFANAKGM</sequence>
<accession>A0ACB8FBN8</accession>
<reference evidence="1" key="1">
    <citation type="submission" date="2021-08" db="EMBL/GenBank/DDBJ databases">
        <title>The first chromosome-level gecko genome reveals the dynamic sex chromosomes of Neotropical dwarf geckos (Sphaerodactylidae: Sphaerodactylus).</title>
        <authorList>
            <person name="Pinto B.J."/>
            <person name="Keating S.E."/>
            <person name="Gamble T."/>
        </authorList>
    </citation>
    <scope>NUCLEOTIDE SEQUENCE</scope>
    <source>
        <strain evidence="1">TG3544</strain>
    </source>
</reference>
<dbReference type="EMBL" id="CM037621">
    <property type="protein sequence ID" value="KAH8002656.1"/>
    <property type="molecule type" value="Genomic_DNA"/>
</dbReference>
<comment type="caution">
    <text evidence="1">The sequence shown here is derived from an EMBL/GenBank/DDBJ whole genome shotgun (WGS) entry which is preliminary data.</text>
</comment>
<name>A0ACB8FBN8_9SAUR</name>
<gene>
    <name evidence="1" type="ORF">K3G42_026980</name>
</gene>
<protein>
    <submittedName>
        <fullName evidence="1">Uncharacterized protein</fullName>
    </submittedName>
</protein>
<evidence type="ECO:0000313" key="2">
    <source>
        <dbReference type="Proteomes" id="UP000827872"/>
    </source>
</evidence>